<accession>A0A3P6CUQ7</accession>
<name>A0A3P6CUQ7_BRAOL</name>
<gene>
    <name evidence="1" type="ORF">BOLC2T06120H</name>
</gene>
<organism evidence="1">
    <name type="scientific">Brassica oleracea</name>
    <name type="common">Wild cabbage</name>
    <dbReference type="NCBI Taxonomy" id="3712"/>
    <lineage>
        <taxon>Eukaryota</taxon>
        <taxon>Viridiplantae</taxon>
        <taxon>Streptophyta</taxon>
        <taxon>Embryophyta</taxon>
        <taxon>Tracheophyta</taxon>
        <taxon>Spermatophyta</taxon>
        <taxon>Magnoliopsida</taxon>
        <taxon>eudicotyledons</taxon>
        <taxon>Gunneridae</taxon>
        <taxon>Pentapetalae</taxon>
        <taxon>rosids</taxon>
        <taxon>malvids</taxon>
        <taxon>Brassicales</taxon>
        <taxon>Brassicaceae</taxon>
        <taxon>Brassiceae</taxon>
        <taxon>Brassica</taxon>
    </lineage>
</organism>
<dbReference type="AlphaFoldDB" id="A0A3P6CUQ7"/>
<evidence type="ECO:0000313" key="1">
    <source>
        <dbReference type="EMBL" id="VDD18230.1"/>
    </source>
</evidence>
<reference evidence="1" key="1">
    <citation type="submission" date="2018-11" db="EMBL/GenBank/DDBJ databases">
        <authorList>
            <consortium name="Genoscope - CEA"/>
            <person name="William W."/>
        </authorList>
    </citation>
    <scope>NUCLEOTIDE SEQUENCE</scope>
</reference>
<dbReference type="EMBL" id="LR031874">
    <property type="protein sequence ID" value="VDD18230.1"/>
    <property type="molecule type" value="Genomic_DNA"/>
</dbReference>
<protein>
    <submittedName>
        <fullName evidence="1">Uncharacterized protein</fullName>
    </submittedName>
</protein>
<proteinExistence type="predicted"/>
<sequence length="44" mass="4967">MSSKQKGKNKAADSTSDQSPIGITVVWEYETPSQLRSQESYKLY</sequence>